<sequence length="340" mass="36992">MLMKHTLTLCCLFLFLTTACAKKNTHSEPEPPGIRILGYFFSPANNWLAELPTIDLSKVTDINLAFVNPDASGTFGQHNTEALLQLTTKAHQQKVRVFFAIGGGDPPASFEPLLNTASRTAFINNIVNLAVRAGFDGVDVDLENTLITHDTTRYAAFVSELQAALHQKGKLITSAQVQWSSTPQFMSATTLNKFDYINIMSYDATGWWNPAAPGPHASYEKATGDFAFYRARGIPAEKLYVGVPFYGYAFGPGFPATDAGSTFTYRDLVTTYPNAAGSDAIVVKDKGTIYYNGTGTIEKKTAFVKSNGGAGIMIWHLQQDVATGDKNSLLNAIYNKARGK</sequence>
<dbReference type="GO" id="GO:0008843">
    <property type="term" value="F:endochitinase activity"/>
    <property type="evidence" value="ECO:0007669"/>
    <property type="project" value="UniProtKB-EC"/>
</dbReference>
<feature type="chain" id="PRO_5011761260" description="chitinase" evidence="7">
    <location>
        <begin position="22"/>
        <end position="340"/>
    </location>
</feature>
<evidence type="ECO:0000313" key="9">
    <source>
        <dbReference type="EMBL" id="SEW42907.1"/>
    </source>
</evidence>
<dbReference type="PANTHER" id="PTHR11177:SF317">
    <property type="entry name" value="CHITINASE 12-RELATED"/>
    <property type="match status" value="1"/>
</dbReference>
<feature type="domain" description="GH18" evidence="8">
    <location>
        <begin position="34"/>
        <end position="340"/>
    </location>
</feature>
<dbReference type="EMBL" id="FOJG01000001">
    <property type="protein sequence ID" value="SEW42907.1"/>
    <property type="molecule type" value="Genomic_DNA"/>
</dbReference>
<keyword evidence="4 5" id="KW-0326">Glycosidase</keyword>
<comment type="similarity">
    <text evidence="6">Belongs to the glycosyl hydrolase 18 family.</text>
</comment>
<dbReference type="Gene3D" id="3.20.20.80">
    <property type="entry name" value="Glycosidases"/>
    <property type="match status" value="1"/>
</dbReference>
<gene>
    <name evidence="9" type="ORF">SAMN04488122_3155</name>
</gene>
<protein>
    <recommendedName>
        <fullName evidence="2">chitinase</fullName>
        <ecNumber evidence="2">3.2.1.14</ecNumber>
    </recommendedName>
</protein>
<dbReference type="STRING" id="29529.SAMN04488122_3155"/>
<evidence type="ECO:0000256" key="6">
    <source>
        <dbReference type="RuleBase" id="RU004453"/>
    </source>
</evidence>
<evidence type="ECO:0000256" key="3">
    <source>
        <dbReference type="ARBA" id="ARBA00022801"/>
    </source>
</evidence>
<comment type="catalytic activity">
    <reaction evidence="1">
        <text>Random endo-hydrolysis of N-acetyl-beta-D-glucosaminide (1-&gt;4)-beta-linkages in chitin and chitodextrins.</text>
        <dbReference type="EC" id="3.2.1.14"/>
    </reaction>
</comment>
<evidence type="ECO:0000256" key="2">
    <source>
        <dbReference type="ARBA" id="ARBA00012729"/>
    </source>
</evidence>
<evidence type="ECO:0000256" key="4">
    <source>
        <dbReference type="ARBA" id="ARBA00023295"/>
    </source>
</evidence>
<name>A0A1I0RP19_9BACT</name>
<dbReference type="PANTHER" id="PTHR11177">
    <property type="entry name" value="CHITINASE"/>
    <property type="match status" value="1"/>
</dbReference>
<evidence type="ECO:0000259" key="8">
    <source>
        <dbReference type="PROSITE" id="PS51910"/>
    </source>
</evidence>
<dbReference type="PROSITE" id="PS01095">
    <property type="entry name" value="GH18_1"/>
    <property type="match status" value="1"/>
</dbReference>
<dbReference type="AlphaFoldDB" id="A0A1I0RP19"/>
<dbReference type="SUPFAM" id="SSF51445">
    <property type="entry name" value="(Trans)glycosidases"/>
    <property type="match status" value="1"/>
</dbReference>
<dbReference type="EC" id="3.2.1.14" evidence="2"/>
<dbReference type="SMART" id="SM00636">
    <property type="entry name" value="Glyco_18"/>
    <property type="match status" value="1"/>
</dbReference>
<evidence type="ECO:0000256" key="1">
    <source>
        <dbReference type="ARBA" id="ARBA00000822"/>
    </source>
</evidence>
<dbReference type="InterPro" id="IPR011583">
    <property type="entry name" value="Chitinase_II/V-like_cat"/>
</dbReference>
<keyword evidence="7" id="KW-0732">Signal</keyword>
<keyword evidence="3 5" id="KW-0378">Hydrolase</keyword>
<evidence type="ECO:0000313" key="10">
    <source>
        <dbReference type="Proteomes" id="UP000199310"/>
    </source>
</evidence>
<dbReference type="GO" id="GO:0006032">
    <property type="term" value="P:chitin catabolic process"/>
    <property type="evidence" value="ECO:0007669"/>
    <property type="project" value="TreeGrafter"/>
</dbReference>
<feature type="signal peptide" evidence="7">
    <location>
        <begin position="1"/>
        <end position="21"/>
    </location>
</feature>
<proteinExistence type="inferred from homology"/>
<dbReference type="InterPro" id="IPR017853">
    <property type="entry name" value="GH"/>
</dbReference>
<dbReference type="PROSITE" id="PS51910">
    <property type="entry name" value="GH18_2"/>
    <property type="match status" value="1"/>
</dbReference>
<keyword evidence="10" id="KW-1185">Reference proteome</keyword>
<dbReference type="PROSITE" id="PS51257">
    <property type="entry name" value="PROKAR_LIPOPROTEIN"/>
    <property type="match status" value="1"/>
</dbReference>
<dbReference type="Pfam" id="PF00704">
    <property type="entry name" value="Glyco_hydro_18"/>
    <property type="match status" value="1"/>
</dbReference>
<evidence type="ECO:0000256" key="5">
    <source>
        <dbReference type="RuleBase" id="RU000489"/>
    </source>
</evidence>
<dbReference type="GO" id="GO:0005576">
    <property type="term" value="C:extracellular region"/>
    <property type="evidence" value="ECO:0007669"/>
    <property type="project" value="TreeGrafter"/>
</dbReference>
<dbReference type="InterPro" id="IPR001579">
    <property type="entry name" value="Glyco_hydro_18_chit_AS"/>
</dbReference>
<dbReference type="InterPro" id="IPR001223">
    <property type="entry name" value="Glyco_hydro18_cat"/>
</dbReference>
<dbReference type="Gene3D" id="3.40.5.30">
    <property type="entry name" value="(Trans)glycosidases - domain 2"/>
    <property type="match status" value="1"/>
</dbReference>
<reference evidence="10" key="1">
    <citation type="submission" date="2016-10" db="EMBL/GenBank/DDBJ databases">
        <authorList>
            <person name="Varghese N."/>
            <person name="Submissions S."/>
        </authorList>
    </citation>
    <scope>NUCLEOTIDE SEQUENCE [LARGE SCALE GENOMIC DNA]</scope>
    <source>
        <strain evidence="10">DSM 3695</strain>
    </source>
</reference>
<accession>A0A1I0RP19</accession>
<dbReference type="GO" id="GO:0008061">
    <property type="term" value="F:chitin binding"/>
    <property type="evidence" value="ECO:0007669"/>
    <property type="project" value="InterPro"/>
</dbReference>
<organism evidence="9 10">
    <name type="scientific">Chitinophaga arvensicola</name>
    <dbReference type="NCBI Taxonomy" id="29529"/>
    <lineage>
        <taxon>Bacteria</taxon>
        <taxon>Pseudomonadati</taxon>
        <taxon>Bacteroidota</taxon>
        <taxon>Chitinophagia</taxon>
        <taxon>Chitinophagales</taxon>
        <taxon>Chitinophagaceae</taxon>
        <taxon>Chitinophaga</taxon>
    </lineage>
</organism>
<dbReference type="InterPro" id="IPR050314">
    <property type="entry name" value="Glycosyl_Hydrlase_18"/>
</dbReference>
<evidence type="ECO:0000256" key="7">
    <source>
        <dbReference type="SAM" id="SignalP"/>
    </source>
</evidence>
<dbReference type="Proteomes" id="UP000199310">
    <property type="component" value="Unassembled WGS sequence"/>
</dbReference>
<dbReference type="GO" id="GO:0005975">
    <property type="term" value="P:carbohydrate metabolic process"/>
    <property type="evidence" value="ECO:0007669"/>
    <property type="project" value="InterPro"/>
</dbReference>